<reference evidence="2" key="2">
    <citation type="submission" date="2015-03" db="UniProtKB">
        <authorList>
            <consortium name="EnsemblPlants"/>
        </authorList>
    </citation>
    <scope>IDENTIFICATION</scope>
</reference>
<organism evidence="2 3">
    <name type="scientific">Brassica oleracea var. oleracea</name>
    <dbReference type="NCBI Taxonomy" id="109376"/>
    <lineage>
        <taxon>Eukaryota</taxon>
        <taxon>Viridiplantae</taxon>
        <taxon>Streptophyta</taxon>
        <taxon>Embryophyta</taxon>
        <taxon>Tracheophyta</taxon>
        <taxon>Spermatophyta</taxon>
        <taxon>Magnoliopsida</taxon>
        <taxon>eudicotyledons</taxon>
        <taxon>Gunneridae</taxon>
        <taxon>Pentapetalae</taxon>
        <taxon>rosids</taxon>
        <taxon>malvids</taxon>
        <taxon>Brassicales</taxon>
        <taxon>Brassicaceae</taxon>
        <taxon>Brassiceae</taxon>
        <taxon>Brassica</taxon>
    </lineage>
</organism>
<protein>
    <submittedName>
        <fullName evidence="2">Uncharacterized protein</fullName>
    </submittedName>
</protein>
<feature type="region of interest" description="Disordered" evidence="1">
    <location>
        <begin position="168"/>
        <end position="187"/>
    </location>
</feature>
<dbReference type="AlphaFoldDB" id="A0A0D3EDE0"/>
<evidence type="ECO:0000313" key="3">
    <source>
        <dbReference type="Proteomes" id="UP000032141"/>
    </source>
</evidence>
<reference evidence="2 3" key="1">
    <citation type="journal article" date="2014" name="Genome Biol.">
        <title>Transcriptome and methylome profiling reveals relics of genome dominance in the mesopolyploid Brassica oleracea.</title>
        <authorList>
            <person name="Parkin I.A."/>
            <person name="Koh C."/>
            <person name="Tang H."/>
            <person name="Robinson S.J."/>
            <person name="Kagale S."/>
            <person name="Clarke W.E."/>
            <person name="Town C.D."/>
            <person name="Nixon J."/>
            <person name="Krishnakumar V."/>
            <person name="Bidwell S.L."/>
            <person name="Denoeud F."/>
            <person name="Belcram H."/>
            <person name="Links M.G."/>
            <person name="Just J."/>
            <person name="Clarke C."/>
            <person name="Bender T."/>
            <person name="Huebert T."/>
            <person name="Mason A.S."/>
            <person name="Pires J.C."/>
            <person name="Barker G."/>
            <person name="Moore J."/>
            <person name="Walley P.G."/>
            <person name="Manoli S."/>
            <person name="Batley J."/>
            <person name="Edwards D."/>
            <person name="Nelson M.N."/>
            <person name="Wang X."/>
            <person name="Paterson A.H."/>
            <person name="King G."/>
            <person name="Bancroft I."/>
            <person name="Chalhoub B."/>
            <person name="Sharpe A.G."/>
        </authorList>
    </citation>
    <scope>NUCLEOTIDE SEQUENCE</scope>
    <source>
        <strain evidence="2 3">cv. TO1000</strain>
    </source>
</reference>
<dbReference type="Gramene" id="Bo9g148490.1">
    <property type="protein sequence ID" value="Bo9g148490.1"/>
    <property type="gene ID" value="Bo9g148490"/>
</dbReference>
<evidence type="ECO:0000256" key="1">
    <source>
        <dbReference type="SAM" id="MobiDB-lite"/>
    </source>
</evidence>
<dbReference type="Proteomes" id="UP000032141">
    <property type="component" value="Chromosome C9"/>
</dbReference>
<dbReference type="EnsemblPlants" id="Bo9g148490.1">
    <property type="protein sequence ID" value="Bo9g148490.1"/>
    <property type="gene ID" value="Bo9g148490"/>
</dbReference>
<proteinExistence type="predicted"/>
<sequence>MAEQKSKKPMTASDYVKNQPHLQGQILTPNPYSALAEYPPLSYAKAAAEGSTSKATVLTTKEPETPTKSTYYVKPQKQHLMTTQFTKPITLSQLKAFVNRAFYPDCPYPTDNITKNHTFYEFILVFIFKDIPIPTIKMPFSGHSSSDPTTTPGSSALTKIVQKRYLDGLQNGGTGSDHQTQFTQPTYSRPLSSFTRSIFQINQSDP</sequence>
<name>A0A0D3EDE0_BRAOL</name>
<accession>A0A0D3EDE0</accession>
<evidence type="ECO:0000313" key="2">
    <source>
        <dbReference type="EnsemblPlants" id="Bo9g148490.1"/>
    </source>
</evidence>
<keyword evidence="3" id="KW-1185">Reference proteome</keyword>
<feature type="compositionally biased region" description="Polar residues" evidence="1">
    <location>
        <begin position="176"/>
        <end position="187"/>
    </location>
</feature>
<dbReference type="HOGENOM" id="CLU_115576_0_0_1"/>
<feature type="region of interest" description="Disordered" evidence="1">
    <location>
        <begin position="1"/>
        <end position="24"/>
    </location>
</feature>